<gene>
    <name evidence="1" type="primary">kdpF</name>
    <name evidence="1" type="ORF">J0P97_07455</name>
</gene>
<dbReference type="Proteomes" id="UP000740605">
    <property type="component" value="Unassembled WGS sequence"/>
</dbReference>
<organism evidence="1 2">
    <name type="scientific">Microbacterium flavum</name>
    <dbReference type="NCBI Taxonomy" id="415216"/>
    <lineage>
        <taxon>Bacteria</taxon>
        <taxon>Bacillati</taxon>
        <taxon>Actinomycetota</taxon>
        <taxon>Actinomycetes</taxon>
        <taxon>Micrococcales</taxon>
        <taxon>Microbacteriaceae</taxon>
        <taxon>Microbacterium</taxon>
    </lineage>
</organism>
<proteinExistence type="predicted"/>
<evidence type="ECO:0000313" key="2">
    <source>
        <dbReference type="Proteomes" id="UP000740605"/>
    </source>
</evidence>
<evidence type="ECO:0000313" key="1">
    <source>
        <dbReference type="EMBL" id="MBT8797908.1"/>
    </source>
</evidence>
<sequence length="29" mass="3043">MTVLAIVSALLAVGAVVYLVVALVKPERF</sequence>
<comment type="caution">
    <text evidence="1">The sequence shown here is derived from an EMBL/GenBank/DDBJ whole genome shotgun (WGS) entry which is preliminary data.</text>
</comment>
<protein>
    <submittedName>
        <fullName evidence="1">K(+)-transporting ATPase subunit F</fullName>
    </submittedName>
</protein>
<accession>A0ABS5XTP8</accession>
<keyword evidence="2" id="KW-1185">Reference proteome</keyword>
<dbReference type="Pfam" id="PF09604">
    <property type="entry name" value="Potass_KdpF"/>
    <property type="match status" value="1"/>
</dbReference>
<dbReference type="NCBIfam" id="TIGR02115">
    <property type="entry name" value="potass_kdpF"/>
    <property type="match status" value="1"/>
</dbReference>
<dbReference type="EMBL" id="JAFLHG010000005">
    <property type="protein sequence ID" value="MBT8797908.1"/>
    <property type="molecule type" value="Genomic_DNA"/>
</dbReference>
<reference evidence="1 2" key="1">
    <citation type="submission" date="2021-03" db="EMBL/GenBank/DDBJ databases">
        <title>Microbacterium pauli sp. nov., isolated from microfiltered milk.</title>
        <authorList>
            <person name="Bellassi P."/>
            <person name="Fontana A."/>
            <person name="Callegari M.L."/>
            <person name="Lorenzo M."/>
            <person name="Cappa F."/>
        </authorList>
    </citation>
    <scope>NUCLEOTIDE SEQUENCE [LARGE SCALE GENOMIC DNA]</scope>
    <source>
        <strain evidence="1 2">DSM 18909</strain>
    </source>
</reference>
<dbReference type="RefSeq" id="WP_215487140.1">
    <property type="nucleotide sequence ID" value="NZ_BAAAPJ010000005.1"/>
</dbReference>
<name>A0ABS5XTP8_9MICO</name>
<dbReference type="InterPro" id="IPR011726">
    <property type="entry name" value="KdpF"/>
</dbReference>